<accession>A0A1G1Y0J2</accession>
<proteinExistence type="predicted"/>
<dbReference type="EMBL" id="MHIB01000003">
    <property type="protein sequence ID" value="OGY45320.1"/>
    <property type="molecule type" value="Genomic_DNA"/>
</dbReference>
<dbReference type="Proteomes" id="UP000178930">
    <property type="component" value="Unassembled WGS sequence"/>
</dbReference>
<reference evidence="1 2" key="1">
    <citation type="journal article" date="2016" name="Nat. Commun.">
        <title>Thousands of microbial genomes shed light on interconnected biogeochemical processes in an aquifer system.</title>
        <authorList>
            <person name="Anantharaman K."/>
            <person name="Brown C.T."/>
            <person name="Hug L.A."/>
            <person name="Sharon I."/>
            <person name="Castelle C.J."/>
            <person name="Probst A.J."/>
            <person name="Thomas B.C."/>
            <person name="Singh A."/>
            <person name="Wilkins M.J."/>
            <person name="Karaoz U."/>
            <person name="Brodie E.L."/>
            <person name="Williams K.H."/>
            <person name="Hubbard S.S."/>
            <person name="Banfield J.F."/>
        </authorList>
    </citation>
    <scope>NUCLEOTIDE SEQUENCE [LARGE SCALE GENOMIC DNA]</scope>
</reference>
<evidence type="ECO:0000313" key="1">
    <source>
        <dbReference type="EMBL" id="OGY45320.1"/>
    </source>
</evidence>
<organism evidence="1 2">
    <name type="scientific">Candidatus Buchananbacteria bacterium RIFCSPHIGHO2_01_FULL_39_14</name>
    <dbReference type="NCBI Taxonomy" id="1797532"/>
    <lineage>
        <taxon>Bacteria</taxon>
        <taxon>Candidatus Buchananiibacteriota</taxon>
    </lineage>
</organism>
<protein>
    <submittedName>
        <fullName evidence="1">Uncharacterized protein</fullName>
    </submittedName>
</protein>
<sequence length="62" mass="6874">MPAWCGVKKKKSPNSGAFLKRLLIKFLQEKFRIFYAADLAVAVGDNPDKKLAGYHPVQTAVP</sequence>
<evidence type="ECO:0000313" key="2">
    <source>
        <dbReference type="Proteomes" id="UP000178930"/>
    </source>
</evidence>
<comment type="caution">
    <text evidence="1">The sequence shown here is derived from an EMBL/GenBank/DDBJ whole genome shotgun (WGS) entry which is preliminary data.</text>
</comment>
<dbReference type="AlphaFoldDB" id="A0A1G1Y0J2"/>
<gene>
    <name evidence="1" type="ORF">A2729_00590</name>
</gene>
<name>A0A1G1Y0J2_9BACT</name>